<reference evidence="3 4" key="1">
    <citation type="submission" date="2019-02" db="EMBL/GenBank/DDBJ databases">
        <title>Genomic Encyclopedia of Type Strains, Phase IV (KMG-IV): sequencing the most valuable type-strain genomes for metagenomic binning, comparative biology and taxonomic classification.</title>
        <authorList>
            <person name="Goeker M."/>
        </authorList>
    </citation>
    <scope>NUCLEOTIDE SEQUENCE [LARGE SCALE GENOMIC DNA]</scope>
    <source>
        <strain evidence="3 4">DSM 17196</strain>
    </source>
</reference>
<evidence type="ECO:0000256" key="1">
    <source>
        <dbReference type="SAM" id="SignalP"/>
    </source>
</evidence>
<evidence type="ECO:0000259" key="2">
    <source>
        <dbReference type="Pfam" id="PF13648"/>
    </source>
</evidence>
<keyword evidence="4" id="KW-1185">Reference proteome</keyword>
<dbReference type="AlphaFoldDB" id="A0A4Q7P3L2"/>
<evidence type="ECO:0000313" key="4">
    <source>
        <dbReference type="Proteomes" id="UP000292262"/>
    </source>
</evidence>
<accession>A0A4Q7P3L2</accession>
<name>A0A4Q7P3L2_9FLAO</name>
<comment type="caution">
    <text evidence="3">The sequence shown here is derived from an EMBL/GenBank/DDBJ whole genome shotgun (WGS) entry which is preliminary data.</text>
</comment>
<protein>
    <recommendedName>
        <fullName evidence="2">Lipocalin-like domain-containing protein</fullName>
    </recommendedName>
</protein>
<feature type="chain" id="PRO_5020255430" description="Lipocalin-like domain-containing protein" evidence="1">
    <location>
        <begin position="24"/>
        <end position="141"/>
    </location>
</feature>
<dbReference type="EMBL" id="SGXE01000002">
    <property type="protein sequence ID" value="RZS93262.1"/>
    <property type="molecule type" value="Genomic_DNA"/>
</dbReference>
<dbReference type="PROSITE" id="PS51257">
    <property type="entry name" value="PROKAR_LIPOPROTEIN"/>
    <property type="match status" value="1"/>
</dbReference>
<proteinExistence type="predicted"/>
<evidence type="ECO:0000313" key="3">
    <source>
        <dbReference type="EMBL" id="RZS93262.1"/>
    </source>
</evidence>
<dbReference type="OrthoDB" id="1143855at2"/>
<feature type="signal peptide" evidence="1">
    <location>
        <begin position="1"/>
        <end position="23"/>
    </location>
</feature>
<keyword evidence="1" id="KW-0732">Signal</keyword>
<dbReference type="RefSeq" id="WP_130286402.1">
    <property type="nucleotide sequence ID" value="NZ_SGXE01000002.1"/>
</dbReference>
<organism evidence="3 4">
    <name type="scientific">Aquimarina brevivitae</name>
    <dbReference type="NCBI Taxonomy" id="323412"/>
    <lineage>
        <taxon>Bacteria</taxon>
        <taxon>Pseudomonadati</taxon>
        <taxon>Bacteroidota</taxon>
        <taxon>Flavobacteriia</taxon>
        <taxon>Flavobacteriales</taxon>
        <taxon>Flavobacteriaceae</taxon>
        <taxon>Aquimarina</taxon>
    </lineage>
</organism>
<dbReference type="Pfam" id="PF13648">
    <property type="entry name" value="Lipocalin_4"/>
    <property type="match status" value="1"/>
</dbReference>
<sequence>MQIQKSPYIILLLTVLFSACSQYDPNTIPQHLEGYWEITKVQTQDGEHKSYTYNQTIDFITLQDSIGIRKKLQPQLNGTFITSTDQESFTVEQKNDSIYLHYTTPLDQWTETVLKADKEELIVKNQNGTTYIYKRYEKLNL</sequence>
<feature type="domain" description="Lipocalin-like" evidence="2">
    <location>
        <begin position="32"/>
        <end position="117"/>
    </location>
</feature>
<gene>
    <name evidence="3" type="ORF">EV197_1838</name>
</gene>
<dbReference type="InterPro" id="IPR024311">
    <property type="entry name" value="Lipocalin-like"/>
</dbReference>
<dbReference type="Proteomes" id="UP000292262">
    <property type="component" value="Unassembled WGS sequence"/>
</dbReference>